<sequence length="98" mass="10797">MRHHENLERHVTWVKLLVSVVMDDKQAGDVKPTENASESTTISTRTTTSSTTGPTLTGCTVTDKTVRRTSTGVQLNNTKVKTKTNGTPETRRRNAQVT</sequence>
<dbReference type="AlphaFoldDB" id="W2Q236"/>
<organism evidence="2 3">
    <name type="scientific">Phytophthora nicotianae (strain INRA-310)</name>
    <name type="common">Phytophthora parasitica</name>
    <dbReference type="NCBI Taxonomy" id="761204"/>
    <lineage>
        <taxon>Eukaryota</taxon>
        <taxon>Sar</taxon>
        <taxon>Stramenopiles</taxon>
        <taxon>Oomycota</taxon>
        <taxon>Peronosporomycetes</taxon>
        <taxon>Peronosporales</taxon>
        <taxon>Peronosporaceae</taxon>
        <taxon>Phytophthora</taxon>
    </lineage>
</organism>
<protein>
    <submittedName>
        <fullName evidence="2">Uncharacterized protein</fullName>
    </submittedName>
</protein>
<dbReference type="RefSeq" id="XP_008908121.1">
    <property type="nucleotide sequence ID" value="XM_008909873.1"/>
</dbReference>
<gene>
    <name evidence="2" type="ORF">PPTG_23325</name>
</gene>
<feature type="compositionally biased region" description="Low complexity" evidence="1">
    <location>
        <begin position="37"/>
        <end position="62"/>
    </location>
</feature>
<feature type="compositionally biased region" description="Low complexity" evidence="1">
    <location>
        <begin position="76"/>
        <end position="85"/>
    </location>
</feature>
<reference evidence="2 3" key="2">
    <citation type="submission" date="2013-11" db="EMBL/GenBank/DDBJ databases">
        <title>The Genome Sequence of Phytophthora parasitica INRA-310.</title>
        <authorList>
            <consortium name="The Broad Institute Genomics Platform"/>
            <person name="Russ C."/>
            <person name="Tyler B."/>
            <person name="Panabieres F."/>
            <person name="Shan W."/>
            <person name="Tripathy S."/>
            <person name="Grunwald N."/>
            <person name="Machado M."/>
            <person name="Johnson C.S."/>
            <person name="Arredondo F."/>
            <person name="Hong C."/>
            <person name="Coffey M."/>
            <person name="Young S.K."/>
            <person name="Zeng Q."/>
            <person name="Gargeya S."/>
            <person name="Fitzgerald M."/>
            <person name="Abouelleil A."/>
            <person name="Alvarado L."/>
            <person name="Chapman S.B."/>
            <person name="Gainer-Dewar J."/>
            <person name="Goldberg J."/>
            <person name="Griggs A."/>
            <person name="Gujja S."/>
            <person name="Hansen M."/>
            <person name="Howarth C."/>
            <person name="Imamovic A."/>
            <person name="Ireland A."/>
            <person name="Larimer J."/>
            <person name="McCowan C."/>
            <person name="Murphy C."/>
            <person name="Pearson M."/>
            <person name="Poon T.W."/>
            <person name="Priest M."/>
            <person name="Roberts A."/>
            <person name="Saif S."/>
            <person name="Shea T."/>
            <person name="Sykes S."/>
            <person name="Wortman J."/>
            <person name="Nusbaum C."/>
            <person name="Birren B."/>
        </authorList>
    </citation>
    <scope>NUCLEOTIDE SEQUENCE [LARGE SCALE GENOMIC DNA]</scope>
    <source>
        <strain evidence="2 3">INRA-310</strain>
    </source>
</reference>
<dbReference type="EMBL" id="KI669595">
    <property type="protein sequence ID" value="ETN06629.1"/>
    <property type="molecule type" value="Genomic_DNA"/>
</dbReference>
<evidence type="ECO:0000313" key="3">
    <source>
        <dbReference type="Proteomes" id="UP000018817"/>
    </source>
</evidence>
<evidence type="ECO:0000313" key="2">
    <source>
        <dbReference type="EMBL" id="ETN06629.1"/>
    </source>
</evidence>
<name>W2Q236_PHYN3</name>
<accession>W2Q236</accession>
<proteinExistence type="predicted"/>
<dbReference type="GeneID" id="20191924"/>
<feature type="region of interest" description="Disordered" evidence="1">
    <location>
        <begin position="27"/>
        <end position="98"/>
    </location>
</feature>
<evidence type="ECO:0000256" key="1">
    <source>
        <dbReference type="SAM" id="MobiDB-lite"/>
    </source>
</evidence>
<dbReference type="VEuPathDB" id="FungiDB:PPTG_23325"/>
<dbReference type="Proteomes" id="UP000018817">
    <property type="component" value="Unassembled WGS sequence"/>
</dbReference>
<reference evidence="3" key="1">
    <citation type="submission" date="2011-12" db="EMBL/GenBank/DDBJ databases">
        <authorList>
            <consortium name="The Broad Institute Genome Sequencing Platform"/>
            <person name="Russ C."/>
            <person name="Tyler B."/>
            <person name="Panabieres F."/>
            <person name="Shan W."/>
            <person name="Tripathy S."/>
            <person name="Grunwald N."/>
            <person name="Machado M."/>
            <person name="Young S.K."/>
            <person name="Zeng Q."/>
            <person name="Gargeya S."/>
            <person name="Fitzgerald M."/>
            <person name="Haas B."/>
            <person name="Abouelleil A."/>
            <person name="Alvarado L."/>
            <person name="Arachchi H.M."/>
            <person name="Berlin A."/>
            <person name="Chapman S.B."/>
            <person name="Gearin G."/>
            <person name="Goldberg J."/>
            <person name="Griggs A."/>
            <person name="Gujja S."/>
            <person name="Hansen M."/>
            <person name="Heiman D."/>
            <person name="Howarth C."/>
            <person name="Larimer J."/>
            <person name="Lui A."/>
            <person name="MacDonald P.J.P."/>
            <person name="McCowen C."/>
            <person name="Montmayeur A."/>
            <person name="Murphy C."/>
            <person name="Neiman D."/>
            <person name="Pearson M."/>
            <person name="Priest M."/>
            <person name="Roberts A."/>
            <person name="Saif S."/>
            <person name="Shea T."/>
            <person name="Sisk P."/>
            <person name="Stolte C."/>
            <person name="Sykes S."/>
            <person name="Wortman J."/>
            <person name="Nusbaum C."/>
            <person name="Birren B."/>
        </authorList>
    </citation>
    <scope>NUCLEOTIDE SEQUENCE [LARGE SCALE GENOMIC DNA]</scope>
    <source>
        <strain evidence="3">INRA-310</strain>
    </source>
</reference>